<evidence type="ECO:0000313" key="1">
    <source>
        <dbReference type="EMBL" id="WNL50184.1"/>
    </source>
</evidence>
<proteinExistence type="predicted"/>
<sequence length="45" mass="5295">MNPHYSVSEVVSMVTETNRIMNRKVENDADLVAIRDDIWSEWTKN</sequence>
<protein>
    <submittedName>
        <fullName evidence="1">Uncharacterized protein</fullName>
    </submittedName>
</protein>
<organism evidence="1">
    <name type="scientific">Marseillevirus sp</name>
    <dbReference type="NCBI Taxonomy" id="2809551"/>
    <lineage>
        <taxon>Viruses</taxon>
        <taxon>Varidnaviria</taxon>
        <taxon>Bamfordvirae</taxon>
        <taxon>Nucleocytoviricota</taxon>
        <taxon>Megaviricetes</taxon>
        <taxon>Pimascovirales</taxon>
        <taxon>Pimascovirales incertae sedis</taxon>
        <taxon>Marseilleviridae</taxon>
        <taxon>Marseillevirus</taxon>
    </lineage>
</organism>
<gene>
    <name evidence="1" type="ORF">MarDSR_145</name>
</gene>
<name>A0AA96EP79_9VIRU</name>
<accession>A0AA96EP79</accession>
<dbReference type="EMBL" id="OR343189">
    <property type="protein sequence ID" value="WNL50184.1"/>
    <property type="molecule type" value="Genomic_DNA"/>
</dbReference>
<reference evidence="1" key="1">
    <citation type="submission" date="2023-07" db="EMBL/GenBank/DDBJ databases">
        <authorList>
            <person name="Xia Y."/>
        </authorList>
    </citation>
    <scope>NUCLEOTIDE SEQUENCE</scope>
    <source>
        <strain evidence="1">E</strain>
    </source>
</reference>